<keyword evidence="6" id="KW-0564">Palmitate</keyword>
<accession>A0A4S3PUN6</accession>
<dbReference type="Pfam" id="PF25198">
    <property type="entry name" value="Spore_GerAC_N"/>
    <property type="match status" value="1"/>
</dbReference>
<evidence type="ECO:0000259" key="9">
    <source>
        <dbReference type="Pfam" id="PF25198"/>
    </source>
</evidence>
<evidence type="ECO:0000256" key="7">
    <source>
        <dbReference type="ARBA" id="ARBA00023288"/>
    </source>
</evidence>
<dbReference type="PROSITE" id="PS51257">
    <property type="entry name" value="PROKAR_LIPOPROTEIN"/>
    <property type="match status" value="1"/>
</dbReference>
<dbReference type="GO" id="GO:0009847">
    <property type="term" value="P:spore germination"/>
    <property type="evidence" value="ECO:0007669"/>
    <property type="project" value="InterPro"/>
</dbReference>
<comment type="similarity">
    <text evidence="2">Belongs to the GerABKC lipoprotein family.</text>
</comment>
<reference evidence="10 11" key="1">
    <citation type="journal article" date="2019" name="Indoor Air">
        <title>Impacts of indoor surface finishes on bacterial viability.</title>
        <authorList>
            <person name="Hu J."/>
            <person name="Maamar S.B."/>
            <person name="Glawe A.J."/>
            <person name="Gottel N."/>
            <person name="Gilbert J.A."/>
            <person name="Hartmann E.M."/>
        </authorList>
    </citation>
    <scope>NUCLEOTIDE SEQUENCE [LARGE SCALE GENOMIC DNA]</scope>
    <source>
        <strain evidence="10 11">AF060A6</strain>
    </source>
</reference>
<dbReference type="GO" id="GO:0016020">
    <property type="term" value="C:membrane"/>
    <property type="evidence" value="ECO:0007669"/>
    <property type="project" value="UniProtKB-SubCell"/>
</dbReference>
<keyword evidence="3" id="KW-0309">Germination</keyword>
<comment type="subcellular location">
    <subcellularLocation>
        <location evidence="1">Membrane</location>
        <topology evidence="1">Lipid-anchor</topology>
    </subcellularLocation>
</comment>
<name>A0A4S3PUN6_9BACI</name>
<evidence type="ECO:0000313" key="11">
    <source>
        <dbReference type="Proteomes" id="UP000306477"/>
    </source>
</evidence>
<feature type="domain" description="Spore germination protein N-terminal" evidence="9">
    <location>
        <begin position="24"/>
        <end position="192"/>
    </location>
</feature>
<evidence type="ECO:0000256" key="5">
    <source>
        <dbReference type="ARBA" id="ARBA00023136"/>
    </source>
</evidence>
<sequence length="397" mass="44218">MKRMIIVFIQIVLSMMILVGCWSKKELNELAIIVGLGIDKTEEGFNVTIQAVNPSEIAGKNNSGRSEVVTFMQSGETVVDAMKKMSKDAPRRPYVAHLREVVFGEKLAKEGIGGVLDYLSRNHEMRSDYFITVAKGSTAYDVLNVTTALEKVPANKLFGALENSEKTYTPVKTVRLDELINSVVSKGQEPVLMGVYVYGDPKSGSNVTNAQNASPSTGLRIDSVGVFKKDKLLGWLNEEESIGFNYITDNIKSTVESIHCEDGKLTINTIRSKTKVTGKVEDGEPKINVQVFSEGNVGEAACKIELTNPKNIKELEKKYEAEITNHIKVSITNVQEKFQSDIFGFGEVIHRSDLKSWRKLQPNWDQEFENMEVTIEVNTKIRRLGTITESIQSRIGE</sequence>
<feature type="domain" description="Spore germination GerAC-like C-terminal" evidence="8">
    <location>
        <begin position="224"/>
        <end position="385"/>
    </location>
</feature>
<protein>
    <submittedName>
        <fullName evidence="10">Ger(X)C family spore germination protein</fullName>
    </submittedName>
</protein>
<keyword evidence="11" id="KW-1185">Reference proteome</keyword>
<dbReference type="InterPro" id="IPR008844">
    <property type="entry name" value="Spore_GerAC-like"/>
</dbReference>
<dbReference type="PANTHER" id="PTHR35789">
    <property type="entry name" value="SPORE GERMINATION PROTEIN B3"/>
    <property type="match status" value="1"/>
</dbReference>
<dbReference type="InterPro" id="IPR038501">
    <property type="entry name" value="Spore_GerAC_C_sf"/>
</dbReference>
<evidence type="ECO:0000259" key="8">
    <source>
        <dbReference type="Pfam" id="PF05504"/>
    </source>
</evidence>
<evidence type="ECO:0000256" key="2">
    <source>
        <dbReference type="ARBA" id="ARBA00007886"/>
    </source>
</evidence>
<dbReference type="InterPro" id="IPR057336">
    <property type="entry name" value="GerAC_N"/>
</dbReference>
<keyword evidence="5" id="KW-0472">Membrane</keyword>
<dbReference type="Gene3D" id="6.20.190.10">
    <property type="entry name" value="Nutrient germinant receptor protein C, domain 1"/>
    <property type="match status" value="1"/>
</dbReference>
<evidence type="ECO:0000313" key="10">
    <source>
        <dbReference type="EMBL" id="THE13125.1"/>
    </source>
</evidence>
<evidence type="ECO:0000256" key="4">
    <source>
        <dbReference type="ARBA" id="ARBA00022729"/>
    </source>
</evidence>
<dbReference type="AlphaFoldDB" id="A0A4S3PUN6"/>
<dbReference type="NCBIfam" id="TIGR02887">
    <property type="entry name" value="spore_ger_x_C"/>
    <property type="match status" value="1"/>
</dbReference>
<keyword evidence="7" id="KW-0449">Lipoprotein</keyword>
<dbReference type="Pfam" id="PF05504">
    <property type="entry name" value="Spore_GerAC"/>
    <property type="match status" value="1"/>
</dbReference>
<dbReference type="Proteomes" id="UP000306477">
    <property type="component" value="Unassembled WGS sequence"/>
</dbReference>
<dbReference type="OrthoDB" id="9816067at2"/>
<dbReference type="RefSeq" id="WP_136379175.1">
    <property type="nucleotide sequence ID" value="NZ_SLUB01000011.1"/>
</dbReference>
<gene>
    <name evidence="10" type="ORF">E1I69_08455</name>
</gene>
<dbReference type="EMBL" id="SLUB01000011">
    <property type="protein sequence ID" value="THE13125.1"/>
    <property type="molecule type" value="Genomic_DNA"/>
</dbReference>
<dbReference type="PANTHER" id="PTHR35789:SF1">
    <property type="entry name" value="SPORE GERMINATION PROTEIN B3"/>
    <property type="match status" value="1"/>
</dbReference>
<organism evidence="10 11">
    <name type="scientific">Bacillus timonensis</name>
    <dbReference type="NCBI Taxonomy" id="1033734"/>
    <lineage>
        <taxon>Bacteria</taxon>
        <taxon>Bacillati</taxon>
        <taxon>Bacillota</taxon>
        <taxon>Bacilli</taxon>
        <taxon>Bacillales</taxon>
        <taxon>Bacillaceae</taxon>
        <taxon>Bacillus</taxon>
    </lineage>
</organism>
<evidence type="ECO:0000256" key="6">
    <source>
        <dbReference type="ARBA" id="ARBA00023139"/>
    </source>
</evidence>
<keyword evidence="4" id="KW-0732">Signal</keyword>
<proteinExistence type="inferred from homology"/>
<dbReference type="Gene3D" id="3.30.300.210">
    <property type="entry name" value="Nutrient germinant receptor protein C, domain 3"/>
    <property type="match status" value="1"/>
</dbReference>
<evidence type="ECO:0000256" key="3">
    <source>
        <dbReference type="ARBA" id="ARBA00022544"/>
    </source>
</evidence>
<dbReference type="InterPro" id="IPR046953">
    <property type="entry name" value="Spore_GerAC-like_C"/>
</dbReference>
<comment type="caution">
    <text evidence="10">The sequence shown here is derived from an EMBL/GenBank/DDBJ whole genome shotgun (WGS) entry which is preliminary data.</text>
</comment>
<evidence type="ECO:0000256" key="1">
    <source>
        <dbReference type="ARBA" id="ARBA00004635"/>
    </source>
</evidence>